<name>A0A090QQA5_9GAMM</name>
<proteinExistence type="predicted"/>
<reference evidence="2 3" key="1">
    <citation type="journal article" date="2014" name="Genome Announc.">
        <title>Draft Genome Sequences of Two Vibrionaceae Species, Vibrio ponticus C121 and Photobacterium aphoticum C119, Isolated as Coral Reef Microbiota.</title>
        <authorList>
            <person name="Al-saari N."/>
            <person name="Meirelles P.M."/>
            <person name="Mino S."/>
            <person name="Suda W."/>
            <person name="Oshima K."/>
            <person name="Hattori M."/>
            <person name="Ohkuma M."/>
            <person name="Thompson F.L."/>
            <person name="Gomez-Gil B."/>
            <person name="Sawabe T."/>
            <person name="Sawabe T."/>
        </authorList>
    </citation>
    <scope>NUCLEOTIDE SEQUENCE [LARGE SCALE GENOMIC DNA]</scope>
    <source>
        <strain evidence="2 3">JCM 19237</strain>
    </source>
</reference>
<gene>
    <name evidence="2" type="ORF">JCM19237_2125</name>
</gene>
<accession>A0A090QQA5</accession>
<dbReference type="InterPro" id="IPR003615">
    <property type="entry name" value="HNH_nuc"/>
</dbReference>
<evidence type="ECO:0000313" key="2">
    <source>
        <dbReference type="EMBL" id="GAL03974.1"/>
    </source>
</evidence>
<protein>
    <recommendedName>
        <fullName evidence="1">HNH nuclease domain-containing protein</fullName>
    </recommendedName>
</protein>
<dbReference type="InterPro" id="IPR036280">
    <property type="entry name" value="Multihaem_cyt_sf"/>
</dbReference>
<dbReference type="EMBL" id="BBMN01000003">
    <property type="protein sequence ID" value="GAL03974.1"/>
    <property type="molecule type" value="Genomic_DNA"/>
</dbReference>
<dbReference type="eggNOG" id="COG1403">
    <property type="taxonomic scope" value="Bacteria"/>
</dbReference>
<sequence>MRASGRFERYVVTNDTSGEFTVANSYGEETRARLKVCQNCLRQLNYKGCNTGVSIYPIVQNFDLNEFFSTYSSFFPHMPQRQAEHAQTGYTDDWQRVSSHYKVSQAFTCESCHVDLRKHRLYLHTHHINGVKSDNRPTNLQALCIDCHSKQPFHSHMILSHAERQLINQLRRDQGILDDLGEWRELFEYVDPGIHGVLHACRTEHYQLPEVGYYIENDFGEIGAKIELAWPGHFFGIAISADDIADAQSCGWTVVSAAEFLANYKRLAHNLRY</sequence>
<dbReference type="STRING" id="754436.JCM19237_2125"/>
<dbReference type="CDD" id="cd00085">
    <property type="entry name" value="HNHc"/>
    <property type="match status" value="1"/>
</dbReference>
<dbReference type="AlphaFoldDB" id="A0A090QQA5"/>
<dbReference type="SUPFAM" id="SSF48695">
    <property type="entry name" value="Multiheme cytochromes"/>
    <property type="match status" value="1"/>
</dbReference>
<comment type="caution">
    <text evidence="2">The sequence shown here is derived from an EMBL/GenBank/DDBJ whole genome shotgun (WGS) entry which is preliminary data.</text>
</comment>
<evidence type="ECO:0000259" key="1">
    <source>
        <dbReference type="SMART" id="SM00507"/>
    </source>
</evidence>
<dbReference type="SMART" id="SM00507">
    <property type="entry name" value="HNHc"/>
    <property type="match status" value="1"/>
</dbReference>
<organism evidence="2 3">
    <name type="scientific">Photobacterium aphoticum</name>
    <dbReference type="NCBI Taxonomy" id="754436"/>
    <lineage>
        <taxon>Bacteria</taxon>
        <taxon>Pseudomonadati</taxon>
        <taxon>Pseudomonadota</taxon>
        <taxon>Gammaproteobacteria</taxon>
        <taxon>Vibrionales</taxon>
        <taxon>Vibrionaceae</taxon>
        <taxon>Photobacterium</taxon>
    </lineage>
</organism>
<feature type="domain" description="HNH nuclease" evidence="1">
    <location>
        <begin position="97"/>
        <end position="149"/>
    </location>
</feature>
<evidence type="ECO:0000313" key="3">
    <source>
        <dbReference type="Proteomes" id="UP000029227"/>
    </source>
</evidence>
<dbReference type="Proteomes" id="UP000029227">
    <property type="component" value="Unassembled WGS sequence"/>
</dbReference>